<sequence length="506" mass="57088">MPLVPPLPNELLHSIFTDPCMGRRDLRRLARVSKDWQTVAMPLIWQSVSGLQPLVRLMPEDARSVVDVPPPPSRSHFGSTQRVEVIRPLTEADWIPVYKWSCLVKTFELVALEDTWGSRKPSFTQTLVEAITSCPPSQSLLPNVHDLRFDVSSGKSEVFSALFDMLITPKLTSLVVTPTWEEIIRDPPLLAERCAGIERLHLVGSDHLPGATAHSSAMLLAISRWSHLQSVQLRNVACLPDLLPTLAQKTTLTSLKLNFRDIAEASDIAPSSLQPGFLALQEISMGCLTIASATAVMRAWDFHKLETIHFTSLLQAIHDHTSHDILHEIRIQGFECVFSPLLLDHIRPISDIRGLSHLELNATGGVKLTDEDHAQVASWWPEMQEFEMNTMSIHDRVYWDAETPATLEALFPYARCCPKLRQLSIPLSAYDIPPRPTSAVSKREHALRTLRVGDSPLDDDEVTNTAIYLLALFPKLDTVDYDDQEWSEPWSRMEDALERQRWLSRH</sequence>
<organism evidence="2 3">
    <name type="scientific">Schizophyllum amplum</name>
    <dbReference type="NCBI Taxonomy" id="97359"/>
    <lineage>
        <taxon>Eukaryota</taxon>
        <taxon>Fungi</taxon>
        <taxon>Dikarya</taxon>
        <taxon>Basidiomycota</taxon>
        <taxon>Agaricomycotina</taxon>
        <taxon>Agaricomycetes</taxon>
        <taxon>Agaricomycetidae</taxon>
        <taxon>Agaricales</taxon>
        <taxon>Schizophyllaceae</taxon>
        <taxon>Schizophyllum</taxon>
    </lineage>
</organism>
<dbReference type="InterPro" id="IPR001810">
    <property type="entry name" value="F-box_dom"/>
</dbReference>
<evidence type="ECO:0000313" key="3">
    <source>
        <dbReference type="Proteomes" id="UP000320762"/>
    </source>
</evidence>
<dbReference type="AlphaFoldDB" id="A0A550C9T9"/>
<dbReference type="Gene3D" id="1.20.1280.50">
    <property type="match status" value="1"/>
</dbReference>
<dbReference type="CDD" id="cd09917">
    <property type="entry name" value="F-box_SF"/>
    <property type="match status" value="1"/>
</dbReference>
<keyword evidence="3" id="KW-1185">Reference proteome</keyword>
<gene>
    <name evidence="2" type="ORF">BD626DRAFT_501473</name>
</gene>
<accession>A0A550C9T9</accession>
<evidence type="ECO:0000259" key="1">
    <source>
        <dbReference type="Pfam" id="PF12937"/>
    </source>
</evidence>
<reference evidence="2 3" key="1">
    <citation type="journal article" date="2019" name="New Phytol.">
        <title>Comparative genomics reveals unique wood-decay strategies and fruiting body development in the Schizophyllaceae.</title>
        <authorList>
            <person name="Almasi E."/>
            <person name="Sahu N."/>
            <person name="Krizsan K."/>
            <person name="Balint B."/>
            <person name="Kovacs G.M."/>
            <person name="Kiss B."/>
            <person name="Cseklye J."/>
            <person name="Drula E."/>
            <person name="Henrissat B."/>
            <person name="Nagy I."/>
            <person name="Chovatia M."/>
            <person name="Adam C."/>
            <person name="LaButti K."/>
            <person name="Lipzen A."/>
            <person name="Riley R."/>
            <person name="Grigoriev I.V."/>
            <person name="Nagy L.G."/>
        </authorList>
    </citation>
    <scope>NUCLEOTIDE SEQUENCE [LARGE SCALE GENOMIC DNA]</scope>
    <source>
        <strain evidence="2 3">NL-1724</strain>
    </source>
</reference>
<protein>
    <recommendedName>
        <fullName evidence="1">F-box domain-containing protein</fullName>
    </recommendedName>
</protein>
<evidence type="ECO:0000313" key="2">
    <source>
        <dbReference type="EMBL" id="TRM61571.1"/>
    </source>
</evidence>
<name>A0A550C9T9_9AGAR</name>
<comment type="caution">
    <text evidence="2">The sequence shown here is derived from an EMBL/GenBank/DDBJ whole genome shotgun (WGS) entry which is preliminary data.</text>
</comment>
<dbReference type="EMBL" id="VDMD01000016">
    <property type="protein sequence ID" value="TRM61571.1"/>
    <property type="molecule type" value="Genomic_DNA"/>
</dbReference>
<dbReference type="Pfam" id="PF12937">
    <property type="entry name" value="F-box-like"/>
    <property type="match status" value="1"/>
</dbReference>
<dbReference type="Proteomes" id="UP000320762">
    <property type="component" value="Unassembled WGS sequence"/>
</dbReference>
<dbReference type="Gene3D" id="3.80.10.10">
    <property type="entry name" value="Ribonuclease Inhibitor"/>
    <property type="match status" value="1"/>
</dbReference>
<feature type="domain" description="F-box" evidence="1">
    <location>
        <begin position="7"/>
        <end position="48"/>
    </location>
</feature>
<dbReference type="OrthoDB" id="3031760at2759"/>
<proteinExistence type="predicted"/>
<dbReference type="SUPFAM" id="SSF52047">
    <property type="entry name" value="RNI-like"/>
    <property type="match status" value="1"/>
</dbReference>
<dbReference type="InterPro" id="IPR032675">
    <property type="entry name" value="LRR_dom_sf"/>
</dbReference>